<dbReference type="EMBL" id="ACCL02000004">
    <property type="protein sequence ID" value="EET61972.1"/>
    <property type="molecule type" value="Genomic_DNA"/>
</dbReference>
<name>C6LC19_9FIRM</name>
<evidence type="ECO:0000259" key="2">
    <source>
        <dbReference type="PROSITE" id="PS51740"/>
    </source>
</evidence>
<dbReference type="GO" id="GO:0003677">
    <property type="term" value="F:DNA binding"/>
    <property type="evidence" value="ECO:0007669"/>
    <property type="project" value="UniProtKB-UniRule"/>
</dbReference>
<proteinExistence type="predicted"/>
<keyword evidence="1" id="KW-0238">DNA-binding</keyword>
<dbReference type="SUPFAM" id="SSF89447">
    <property type="entry name" value="AbrB/MazE/MraZ-like"/>
    <property type="match status" value="1"/>
</dbReference>
<dbReference type="Gene3D" id="2.10.260.10">
    <property type="match status" value="1"/>
</dbReference>
<dbReference type="eggNOG" id="COG2002">
    <property type="taxonomic scope" value="Bacteria"/>
</dbReference>
<dbReference type="NCBIfam" id="TIGR01439">
    <property type="entry name" value="lp_hng_hel_AbrB"/>
    <property type="match status" value="1"/>
</dbReference>
<protein>
    <submittedName>
        <fullName evidence="3">Transcriptional regulator, AbrB family</fullName>
    </submittedName>
</protein>
<dbReference type="PROSITE" id="PS51740">
    <property type="entry name" value="SPOVT_ABRB"/>
    <property type="match status" value="1"/>
</dbReference>
<dbReference type="InterPro" id="IPR007159">
    <property type="entry name" value="SpoVT-AbrB_dom"/>
</dbReference>
<evidence type="ECO:0000313" key="3">
    <source>
        <dbReference type="EMBL" id="EET61972.1"/>
    </source>
</evidence>
<feature type="domain" description="SpoVT-AbrB" evidence="2">
    <location>
        <begin position="4"/>
        <end position="50"/>
    </location>
</feature>
<dbReference type="Pfam" id="PF04014">
    <property type="entry name" value="MazE_antitoxin"/>
    <property type="match status" value="1"/>
</dbReference>
<organism evidence="3 4">
    <name type="scientific">Marvinbryantia formatexigens DSM 14469</name>
    <dbReference type="NCBI Taxonomy" id="478749"/>
    <lineage>
        <taxon>Bacteria</taxon>
        <taxon>Bacillati</taxon>
        <taxon>Bacillota</taxon>
        <taxon>Clostridia</taxon>
        <taxon>Lachnospirales</taxon>
        <taxon>Lachnospiraceae</taxon>
        <taxon>Marvinbryantia</taxon>
    </lineage>
</organism>
<gene>
    <name evidence="3" type="ORF">BRYFOR_06166</name>
</gene>
<dbReference type="SMART" id="SM00966">
    <property type="entry name" value="SpoVT_AbrB"/>
    <property type="match status" value="1"/>
</dbReference>
<keyword evidence="4" id="KW-1185">Reference proteome</keyword>
<evidence type="ECO:0000313" key="4">
    <source>
        <dbReference type="Proteomes" id="UP000005561"/>
    </source>
</evidence>
<dbReference type="STRING" id="168384.SAMN05660368_00489"/>
<reference evidence="3" key="1">
    <citation type="submission" date="2009-07" db="EMBL/GenBank/DDBJ databases">
        <authorList>
            <person name="Weinstock G."/>
            <person name="Sodergren E."/>
            <person name="Clifton S."/>
            <person name="Fulton L."/>
            <person name="Fulton B."/>
            <person name="Courtney L."/>
            <person name="Fronick C."/>
            <person name="Harrison M."/>
            <person name="Strong C."/>
            <person name="Farmer C."/>
            <person name="Delahaunty K."/>
            <person name="Markovic C."/>
            <person name="Hall O."/>
            <person name="Minx P."/>
            <person name="Tomlinson C."/>
            <person name="Mitreva M."/>
            <person name="Nelson J."/>
            <person name="Hou S."/>
            <person name="Wollam A."/>
            <person name="Pepin K.H."/>
            <person name="Johnson M."/>
            <person name="Bhonagiri V."/>
            <person name="Nash W.E."/>
            <person name="Warren W."/>
            <person name="Chinwalla A."/>
            <person name="Mardis E.R."/>
            <person name="Wilson R.K."/>
        </authorList>
    </citation>
    <scope>NUCLEOTIDE SEQUENCE [LARGE SCALE GENOMIC DNA]</scope>
    <source>
        <strain evidence="3">DSM 14469</strain>
    </source>
</reference>
<evidence type="ECO:0000256" key="1">
    <source>
        <dbReference type="PROSITE-ProRule" id="PRU01076"/>
    </source>
</evidence>
<accession>C6LC19</accession>
<dbReference type="InterPro" id="IPR037914">
    <property type="entry name" value="SpoVT-AbrB_sf"/>
</dbReference>
<sequence>MIFMNLAKISANGQITVPVEIRRLLGLKSGDKILFFQKQDGEIVVSNASSQAIRKAQSAFAGAAEAMGVTSEDDIQALVDEVRYGKER</sequence>
<comment type="caution">
    <text evidence="3">The sequence shown here is derived from an EMBL/GenBank/DDBJ whole genome shotgun (WGS) entry which is preliminary data.</text>
</comment>
<dbReference type="Proteomes" id="UP000005561">
    <property type="component" value="Unassembled WGS sequence"/>
</dbReference>
<dbReference type="AlphaFoldDB" id="C6LC19"/>